<gene>
    <name evidence="2" type="ORF">IEI95_020030</name>
</gene>
<dbReference type="AlphaFoldDB" id="A0AAE2REV0"/>
<feature type="transmembrane region" description="Helical" evidence="1">
    <location>
        <begin position="6"/>
        <end position="26"/>
    </location>
</feature>
<reference evidence="2" key="1">
    <citation type="submission" date="2020-11" db="EMBL/GenBank/DDBJ databases">
        <title>Agrobacterium vitis strain K377 genome.</title>
        <authorList>
            <person name="Xi H."/>
        </authorList>
    </citation>
    <scope>NUCLEOTIDE SEQUENCE</scope>
    <source>
        <strain evidence="2">K377</strain>
    </source>
</reference>
<dbReference type="GeneID" id="60685196"/>
<protein>
    <submittedName>
        <fullName evidence="2">Uncharacterized protein</fullName>
    </submittedName>
</protein>
<keyword evidence="1" id="KW-0472">Membrane</keyword>
<evidence type="ECO:0000313" key="3">
    <source>
        <dbReference type="Proteomes" id="UP000655037"/>
    </source>
</evidence>
<sequence>MNRTNGLYLIIGALVVIVVGLGAYAYHEETKPKGVELSIGKDGVAVEQK</sequence>
<name>A0AAE2REV0_AGRVI</name>
<dbReference type="RefSeq" id="WP_015915610.1">
    <property type="nucleotide sequence ID" value="NZ_AP023272.1"/>
</dbReference>
<comment type="caution">
    <text evidence="2">The sequence shown here is derived from an EMBL/GenBank/DDBJ whole genome shotgun (WGS) entry which is preliminary data.</text>
</comment>
<keyword evidence="1" id="KW-1133">Transmembrane helix</keyword>
<dbReference type="EMBL" id="JACXXJ020000005">
    <property type="protein sequence ID" value="MBF2716502.1"/>
    <property type="molecule type" value="Genomic_DNA"/>
</dbReference>
<dbReference type="Proteomes" id="UP000655037">
    <property type="component" value="Unassembled WGS sequence"/>
</dbReference>
<proteinExistence type="predicted"/>
<keyword evidence="1" id="KW-0812">Transmembrane</keyword>
<organism evidence="2 3">
    <name type="scientific">Agrobacterium vitis</name>
    <name type="common">Rhizobium vitis</name>
    <dbReference type="NCBI Taxonomy" id="373"/>
    <lineage>
        <taxon>Bacteria</taxon>
        <taxon>Pseudomonadati</taxon>
        <taxon>Pseudomonadota</taxon>
        <taxon>Alphaproteobacteria</taxon>
        <taxon>Hyphomicrobiales</taxon>
        <taxon>Rhizobiaceae</taxon>
        <taxon>Rhizobium/Agrobacterium group</taxon>
        <taxon>Agrobacterium</taxon>
    </lineage>
</organism>
<accession>A0AAE2REV0</accession>
<evidence type="ECO:0000313" key="2">
    <source>
        <dbReference type="EMBL" id="MBF2716502.1"/>
    </source>
</evidence>
<evidence type="ECO:0000256" key="1">
    <source>
        <dbReference type="SAM" id="Phobius"/>
    </source>
</evidence>